<feature type="transmembrane region" description="Helical" evidence="2">
    <location>
        <begin position="12"/>
        <end position="33"/>
    </location>
</feature>
<comment type="caution">
    <text evidence="4">The sequence shown here is derived from an EMBL/GenBank/DDBJ whole genome shotgun (WGS) entry which is preliminary data.</text>
</comment>
<dbReference type="SUPFAM" id="SSF53649">
    <property type="entry name" value="Alkaline phosphatase-like"/>
    <property type="match status" value="1"/>
</dbReference>
<comment type="similarity">
    <text evidence="1">Belongs to the sulfatase family.</text>
</comment>
<feature type="transmembrane region" description="Helical" evidence="2">
    <location>
        <begin position="45"/>
        <end position="65"/>
    </location>
</feature>
<accession>A0A562RAK2</accession>
<protein>
    <submittedName>
        <fullName evidence="4">Arylsulfatase A-like enzyme</fullName>
    </submittedName>
</protein>
<evidence type="ECO:0000256" key="1">
    <source>
        <dbReference type="ARBA" id="ARBA00008779"/>
    </source>
</evidence>
<evidence type="ECO:0000313" key="4">
    <source>
        <dbReference type="EMBL" id="TWI66075.1"/>
    </source>
</evidence>
<keyword evidence="2" id="KW-0472">Membrane</keyword>
<dbReference type="InterPro" id="IPR000917">
    <property type="entry name" value="Sulfatase_N"/>
</dbReference>
<feature type="transmembrane region" description="Helical" evidence="2">
    <location>
        <begin position="111"/>
        <end position="130"/>
    </location>
</feature>
<gene>
    <name evidence="4" type="ORF">LZ24_02925</name>
</gene>
<dbReference type="AlphaFoldDB" id="A0A562RAK2"/>
<reference evidence="4 5" key="1">
    <citation type="submission" date="2019-07" db="EMBL/GenBank/DDBJ databases">
        <title>Genome sequencing of 100 strains of the haloalkaliphilic chemolithoautotrophic sulfur-oxidizing bacterium Thioalkalivibrio.</title>
        <authorList>
            <person name="Muyzer G."/>
        </authorList>
    </citation>
    <scope>NUCLEOTIDE SEQUENCE [LARGE SCALE GENOMIC DNA]</scope>
    <source>
        <strain evidence="4 5">ASO4-4</strain>
    </source>
</reference>
<name>A0A562RAK2_9BACT</name>
<dbReference type="EMBL" id="VLLC01000031">
    <property type="protein sequence ID" value="TWI66075.1"/>
    <property type="molecule type" value="Genomic_DNA"/>
</dbReference>
<evidence type="ECO:0000256" key="2">
    <source>
        <dbReference type="SAM" id="Phobius"/>
    </source>
</evidence>
<dbReference type="Proteomes" id="UP000318307">
    <property type="component" value="Unassembled WGS sequence"/>
</dbReference>
<feature type="domain" description="Sulfatase N-terminal" evidence="3">
    <location>
        <begin position="186"/>
        <end position="508"/>
    </location>
</feature>
<dbReference type="Gene3D" id="3.40.720.10">
    <property type="entry name" value="Alkaline Phosphatase, subunit A"/>
    <property type="match status" value="1"/>
</dbReference>
<feature type="transmembrane region" description="Helical" evidence="2">
    <location>
        <begin position="72"/>
        <end position="91"/>
    </location>
</feature>
<dbReference type="InterPro" id="IPR017850">
    <property type="entry name" value="Alkaline_phosphatase_core_sf"/>
</dbReference>
<proteinExistence type="inferred from homology"/>
<dbReference type="PANTHER" id="PTHR42693">
    <property type="entry name" value="ARYLSULFATASE FAMILY MEMBER"/>
    <property type="match status" value="1"/>
</dbReference>
<evidence type="ECO:0000259" key="3">
    <source>
        <dbReference type="Pfam" id="PF00884"/>
    </source>
</evidence>
<dbReference type="Pfam" id="PF00884">
    <property type="entry name" value="Sulfatase"/>
    <property type="match status" value="1"/>
</dbReference>
<feature type="transmembrane region" description="Helical" evidence="2">
    <location>
        <begin position="142"/>
        <end position="160"/>
    </location>
</feature>
<dbReference type="InterPro" id="IPR050738">
    <property type="entry name" value="Sulfatase"/>
</dbReference>
<organism evidence="4 5">
    <name type="scientific">Desulfobotulus alkaliphilus</name>
    <dbReference type="NCBI Taxonomy" id="622671"/>
    <lineage>
        <taxon>Bacteria</taxon>
        <taxon>Pseudomonadati</taxon>
        <taxon>Thermodesulfobacteriota</taxon>
        <taxon>Desulfobacteria</taxon>
        <taxon>Desulfobacterales</taxon>
        <taxon>Desulfobacteraceae</taxon>
        <taxon>Desulfobotulus</taxon>
    </lineage>
</organism>
<evidence type="ECO:0000313" key="5">
    <source>
        <dbReference type="Proteomes" id="UP000318307"/>
    </source>
</evidence>
<keyword evidence="5" id="KW-1185">Reference proteome</keyword>
<dbReference type="PANTHER" id="PTHR42693:SF33">
    <property type="entry name" value="ARYLSULFATASE"/>
    <property type="match status" value="1"/>
</dbReference>
<sequence length="875" mass="99889">MLTFLKNHIRIYLLLPILLFFCTPFLTGLQTYFTNIQEFSAPLTFIFTLWLPLLGLLIFCLFFLMHFLSDKLRTYAIALITGIATLWWIQASLINWDYGVLTGVPIPWEAYRIRLILDTLLWTGGILFFLRSAHIIRKNLAFICLTLLSAQLIMLLPHYLEARKFPPSFQNFSLSEEGKMDFNPKKNIVIIMLDAFQADIFQEIMDRHPEYRDYFEGFTWFRNTTSQYSKTYGAVPALLTGLWYENHMPVQNFLQESFKNSLSTRLTREGWMTHLYPVAPRIIGYDTAFASNIIMNTNPERNARDAGKMMDIALFRSSPQFLKPFWLNDMRWRIQNHMGAAFIRESSEEPAHEKIHYFHPVLQFTAESQSILNAGSKKPTFKFFHFNIPHEPFVLNPALQQERQPGNREGFLTYSMAALEAVHIFIEGLKRTEIFDETLLFILSDHGGGEYNPGVGPAPGLPHKKGDIRPKHHASGLPLLMAKEFGATGPMQTSDAPASLGDVPPTIAAKLWPDRKNPYEGKNLFELNEDEERTRRYLYYEFSGWEQHYLPEMKEYSIEGHAFSPASWKATGRTFPPAYTGKTFKSNGASLPEEILETYCFKNTHPEGILLEGWSGPEPHGTWSERKKVRIRIPAETDETLKIRMQLAPYTCGGTLESQRIILREGQNILRKWFVDKKEEYIFTTAGMKPGPEKEIILELELPDAVSPSACGSGKDGRLLGVNISKLCIEKITAEVEPGTSLTFGYGQAAEAISGMGWHHPEAKHRWTGGQASLIFSLAEKRKRDLRLTLMAHPFLYTDITEQSVLVHVNGVETAEWKMAQTGWYEATIPSDLAEDTMEILFSISHPASPADIGVSLDPRKLGMAVYEMRLEYED</sequence>
<keyword evidence="2" id="KW-1133">Transmembrane helix</keyword>
<dbReference type="GO" id="GO:0004065">
    <property type="term" value="F:arylsulfatase activity"/>
    <property type="evidence" value="ECO:0007669"/>
    <property type="project" value="TreeGrafter"/>
</dbReference>
<keyword evidence="2" id="KW-0812">Transmembrane</keyword>